<dbReference type="Pfam" id="PF00378">
    <property type="entry name" value="ECH_1"/>
    <property type="match status" value="1"/>
</dbReference>
<dbReference type="InterPro" id="IPR029045">
    <property type="entry name" value="ClpP/crotonase-like_dom_sf"/>
</dbReference>
<proteinExistence type="inferred from homology"/>
<evidence type="ECO:0000313" key="3">
    <source>
        <dbReference type="EMBL" id="USV02608.1"/>
    </source>
</evidence>
<dbReference type="InterPro" id="IPR001753">
    <property type="entry name" value="Enoyl-CoA_hydra/iso"/>
</dbReference>
<evidence type="ECO:0000313" key="4">
    <source>
        <dbReference type="Proteomes" id="UP001056873"/>
    </source>
</evidence>
<dbReference type="Gene3D" id="3.90.226.10">
    <property type="entry name" value="2-enoyl-CoA Hydratase, Chain A, domain 1"/>
    <property type="match status" value="1"/>
</dbReference>
<keyword evidence="4" id="KW-1185">Reference proteome</keyword>
<organism evidence="3 4">
    <name type="scientific">Serratia entomophila</name>
    <dbReference type="NCBI Taxonomy" id="42906"/>
    <lineage>
        <taxon>Bacteria</taxon>
        <taxon>Pseudomonadati</taxon>
        <taxon>Pseudomonadota</taxon>
        <taxon>Gammaproteobacteria</taxon>
        <taxon>Enterobacterales</taxon>
        <taxon>Yersiniaceae</taxon>
        <taxon>Serratia</taxon>
    </lineage>
</organism>
<comment type="similarity">
    <text evidence="1 2">Belongs to the enoyl-CoA hydratase/isomerase family.</text>
</comment>
<dbReference type="PROSITE" id="PS00166">
    <property type="entry name" value="ENOYL_COA_HYDRATASE"/>
    <property type="match status" value="1"/>
</dbReference>
<sequence length="239" mass="25934">MSELPPVLYERHDDHIAVITLNRPEKKNAINLRMAELIQMHLQRAERDEKVRVIVLTGQPEAFSAGMDVQAFRQGELPVVAPGGFGGIIHARLSKVIVAAVDGIAFGGGFEIALACDLIVAQRHARFSFPETGLGLVAAQGGCARLPARISPYIALDWLLTGRIVGAEEALRHGAISRLSEGPALEDALQLARQIAQKDPFASQAVKAIVRQSLAHREAPSFDYQQGWVEQVRRAAAGR</sequence>
<gene>
    <name evidence="3" type="ORF">KFQ06_08900</name>
</gene>
<dbReference type="SUPFAM" id="SSF52096">
    <property type="entry name" value="ClpP/crotonase"/>
    <property type="match status" value="1"/>
</dbReference>
<evidence type="ECO:0000256" key="1">
    <source>
        <dbReference type="ARBA" id="ARBA00005254"/>
    </source>
</evidence>
<dbReference type="PANTHER" id="PTHR43802:SF1">
    <property type="entry name" value="IP11341P-RELATED"/>
    <property type="match status" value="1"/>
</dbReference>
<evidence type="ECO:0000256" key="2">
    <source>
        <dbReference type="RuleBase" id="RU003707"/>
    </source>
</evidence>
<dbReference type="RefSeq" id="WP_234590434.1">
    <property type="nucleotide sequence ID" value="NZ_CAMIPG010000002.1"/>
</dbReference>
<dbReference type="PANTHER" id="PTHR43802">
    <property type="entry name" value="ENOYL-COA HYDRATASE"/>
    <property type="match status" value="1"/>
</dbReference>
<accession>A0ABY5CWQ9</accession>
<dbReference type="InterPro" id="IPR018376">
    <property type="entry name" value="Enoyl-CoA_hyd/isom_CS"/>
</dbReference>
<dbReference type="EMBL" id="CP074347">
    <property type="protein sequence ID" value="USV02608.1"/>
    <property type="molecule type" value="Genomic_DNA"/>
</dbReference>
<dbReference type="Proteomes" id="UP001056873">
    <property type="component" value="Chromosome"/>
</dbReference>
<dbReference type="CDD" id="cd06558">
    <property type="entry name" value="crotonase-like"/>
    <property type="match status" value="1"/>
</dbReference>
<protein>
    <submittedName>
        <fullName evidence="3">Enoyl-CoA hydratase/isomerase family protein</fullName>
    </submittedName>
</protein>
<dbReference type="GeneID" id="75022104"/>
<reference evidence="3" key="1">
    <citation type="journal article" date="2022" name="BMC Genomics">
        <title>Genome sequence of the entomopathogenic Serratia entomophila isolate 626 and characterisation of the species specific itaconate degradation pathway.</title>
        <authorList>
            <person name="Vaughan A.L."/>
            <person name="Altermann E."/>
            <person name="Glare T.R."/>
            <person name="Hurst M.R.H."/>
        </authorList>
    </citation>
    <scope>NUCLEOTIDE SEQUENCE</scope>
    <source>
        <strain evidence="3">626</strain>
    </source>
</reference>
<name>A0ABY5CWQ9_9GAMM</name>